<evidence type="ECO:0000313" key="2">
    <source>
        <dbReference type="Proteomes" id="UP000594014"/>
    </source>
</evidence>
<proteinExistence type="predicted"/>
<dbReference type="Proteomes" id="UP000594014">
    <property type="component" value="Chromosome"/>
</dbReference>
<accession>A0ACD1A7N9</accession>
<keyword evidence="2" id="KW-1185">Reference proteome</keyword>
<sequence length="115" mass="12724">MGVGDPLGQEATHGICASMGGVRTTGDMVMRLQIAKKMRIDEAKKYVAEKLGLTIEEICDVVTMAEVREERGFGLANFEPYAESNIGMEAKFRIAEILDIKINSVERFKERAGLK</sequence>
<organism evidence="1 2">
    <name type="scientific">Anoxybacterium hadale</name>
    <dbReference type="NCBI Taxonomy" id="3408580"/>
    <lineage>
        <taxon>Bacteria</taxon>
        <taxon>Bacillati</taxon>
        <taxon>Bacillota</taxon>
        <taxon>Clostridia</taxon>
        <taxon>Peptostreptococcales</taxon>
        <taxon>Anaerovoracaceae</taxon>
        <taxon>Anoxybacterium</taxon>
    </lineage>
</organism>
<gene>
    <name evidence="1" type="ORF">FRZ06_02655</name>
</gene>
<protein>
    <submittedName>
        <fullName evidence="1">Uncharacterized protein</fullName>
    </submittedName>
</protein>
<name>A0ACD1A7N9_9FIRM</name>
<evidence type="ECO:0000313" key="1">
    <source>
        <dbReference type="EMBL" id="QOX62335.1"/>
    </source>
</evidence>
<dbReference type="EMBL" id="CP042469">
    <property type="protein sequence ID" value="QOX62335.1"/>
    <property type="molecule type" value="Genomic_DNA"/>
</dbReference>
<reference evidence="1" key="1">
    <citation type="submission" date="2019-08" db="EMBL/GenBank/DDBJ databases">
        <title>Genome sequence of Clostridiales bacterium MT110.</title>
        <authorList>
            <person name="Cao J."/>
        </authorList>
    </citation>
    <scope>NUCLEOTIDE SEQUENCE</scope>
    <source>
        <strain evidence="1">MT110</strain>
    </source>
</reference>